<keyword evidence="4" id="KW-0496">Mitochondrion</keyword>
<evidence type="ECO:0000256" key="3">
    <source>
        <dbReference type="ARBA" id="ARBA00022980"/>
    </source>
</evidence>
<dbReference type="InterPro" id="IPR012677">
    <property type="entry name" value="Nucleotide-bd_a/b_plait_sf"/>
</dbReference>
<dbReference type="AlphaFoldDB" id="A0A1Q5Q828"/>
<dbReference type="PANTHER" id="PTHR12059:SF5">
    <property type="entry name" value="LARGE RIBOSOMAL SUBUNIT PROTEIN UL23M"/>
    <property type="match status" value="1"/>
</dbReference>
<dbReference type="OrthoDB" id="275582at2759"/>
<evidence type="ECO:0000313" key="9">
    <source>
        <dbReference type="EMBL" id="OKL56281.1"/>
    </source>
</evidence>
<keyword evidence="5" id="KW-0687">Ribonucleoprotein</keyword>
<feature type="region of interest" description="Disordered" evidence="8">
    <location>
        <begin position="126"/>
        <end position="161"/>
    </location>
</feature>
<evidence type="ECO:0000256" key="8">
    <source>
        <dbReference type="SAM" id="MobiDB-lite"/>
    </source>
</evidence>
<feature type="compositionally biased region" description="Polar residues" evidence="8">
    <location>
        <begin position="126"/>
        <end position="136"/>
    </location>
</feature>
<evidence type="ECO:0000256" key="7">
    <source>
        <dbReference type="ARBA" id="ARBA00039977"/>
    </source>
</evidence>
<dbReference type="EMBL" id="LFMY01000015">
    <property type="protein sequence ID" value="OKL56281.1"/>
    <property type="molecule type" value="Genomic_DNA"/>
</dbReference>
<gene>
    <name evidence="9" type="ORF">UA08_08465</name>
</gene>
<comment type="subcellular location">
    <subcellularLocation>
        <location evidence="1">Mitochondrion</location>
    </subcellularLocation>
</comment>
<dbReference type="Gene3D" id="3.30.70.330">
    <property type="match status" value="1"/>
</dbReference>
<comment type="function">
    <text evidence="6">Component of the mitochondrial ribosome (mitoribosome), a dedicated translation machinery responsible for the synthesis of mitochondrial genome-encoded proteins, including at least some of the essential transmembrane subunits of the mitochondrial respiratory chain. The mitoribosomes are attached to the mitochondrial inner membrane and translation products are cotranslationally integrated into the membrane.</text>
</comment>
<evidence type="ECO:0000256" key="6">
    <source>
        <dbReference type="ARBA" id="ARBA00037226"/>
    </source>
</evidence>
<dbReference type="PANTHER" id="PTHR12059">
    <property type="entry name" value="RIBOSOMAL PROTEIN L23-RELATED"/>
    <property type="match status" value="1"/>
</dbReference>
<dbReference type="Proteomes" id="UP000214365">
    <property type="component" value="Unassembled WGS sequence"/>
</dbReference>
<dbReference type="RefSeq" id="XP_020116402.1">
    <property type="nucleotide sequence ID" value="XM_020263357.1"/>
</dbReference>
<name>A0A1Q5Q828_TALAT</name>
<dbReference type="InterPro" id="IPR012678">
    <property type="entry name" value="Ribosomal_uL23/eL15/eS24_sf"/>
</dbReference>
<reference evidence="9 10" key="1">
    <citation type="submission" date="2015-06" db="EMBL/GenBank/DDBJ databases">
        <title>Talaromyces atroroseus IBT 11181 draft genome.</title>
        <authorList>
            <person name="Rasmussen K.B."/>
            <person name="Rasmussen S."/>
            <person name="Petersen B."/>
            <person name="Sicheritz-Ponten T."/>
            <person name="Mortensen U.H."/>
            <person name="Thrane U."/>
        </authorList>
    </citation>
    <scope>NUCLEOTIDE SEQUENCE [LARGE SCALE GENOMIC DNA]</scope>
    <source>
        <strain evidence="9 10">IBT 11181</strain>
    </source>
</reference>
<evidence type="ECO:0000256" key="5">
    <source>
        <dbReference type="ARBA" id="ARBA00023274"/>
    </source>
</evidence>
<dbReference type="GO" id="GO:0005762">
    <property type="term" value="C:mitochondrial large ribosomal subunit"/>
    <property type="evidence" value="ECO:0007669"/>
    <property type="project" value="TreeGrafter"/>
</dbReference>
<sequence length="215" mass="25362">MVRVLSRKKYMRPKNVFLPEFVIALIHTPFLPPRYASFYVPLEFNKLDMRDYMKKLYNVDILRIRSYVEQQKVTRQLRDRMGQGPLRRPKSKKKMTIEMFEPFVWPQLPQDQSAWEKEQFYNQQRYSTDIQESKQPAASAKPVKNERESFEQQAKDLLEGKTTWKPTWQALGLRYDRPSLAKFSVTQPKEAEKQTESIESSDSTDSGKPSSSTDP</sequence>
<keyword evidence="3" id="KW-0689">Ribosomal protein</keyword>
<organism evidence="9 10">
    <name type="scientific">Talaromyces atroroseus</name>
    <dbReference type="NCBI Taxonomy" id="1441469"/>
    <lineage>
        <taxon>Eukaryota</taxon>
        <taxon>Fungi</taxon>
        <taxon>Dikarya</taxon>
        <taxon>Ascomycota</taxon>
        <taxon>Pezizomycotina</taxon>
        <taxon>Eurotiomycetes</taxon>
        <taxon>Eurotiomycetidae</taxon>
        <taxon>Eurotiales</taxon>
        <taxon>Trichocomaceae</taxon>
        <taxon>Talaromyces</taxon>
        <taxon>Talaromyces sect. Trachyspermi</taxon>
    </lineage>
</organism>
<evidence type="ECO:0000256" key="2">
    <source>
        <dbReference type="ARBA" id="ARBA00006700"/>
    </source>
</evidence>
<feature type="compositionally biased region" description="Basic and acidic residues" evidence="8">
    <location>
        <begin position="143"/>
        <end position="159"/>
    </location>
</feature>
<dbReference type="GeneID" id="31008221"/>
<evidence type="ECO:0000256" key="4">
    <source>
        <dbReference type="ARBA" id="ARBA00023128"/>
    </source>
</evidence>
<dbReference type="GO" id="GO:0003735">
    <property type="term" value="F:structural constituent of ribosome"/>
    <property type="evidence" value="ECO:0007669"/>
    <property type="project" value="InterPro"/>
</dbReference>
<evidence type="ECO:0000256" key="1">
    <source>
        <dbReference type="ARBA" id="ARBA00004173"/>
    </source>
</evidence>
<proteinExistence type="inferred from homology"/>
<comment type="similarity">
    <text evidence="2">Belongs to the universal ribosomal protein uL23 family.</text>
</comment>
<dbReference type="FunFam" id="3.30.70.330:FF:000687">
    <property type="entry name" value="54S ribosomal protein L23, mitochondrial"/>
    <property type="match status" value="1"/>
</dbReference>
<comment type="caution">
    <text evidence="9">The sequence shown here is derived from an EMBL/GenBank/DDBJ whole genome shotgun (WGS) entry which is preliminary data.</text>
</comment>
<dbReference type="Pfam" id="PF00276">
    <property type="entry name" value="Ribosomal_L23"/>
    <property type="match status" value="1"/>
</dbReference>
<dbReference type="SUPFAM" id="SSF54189">
    <property type="entry name" value="Ribosomal proteins S24e, L23 and L15e"/>
    <property type="match status" value="1"/>
</dbReference>
<keyword evidence="10" id="KW-1185">Reference proteome</keyword>
<evidence type="ECO:0000313" key="10">
    <source>
        <dbReference type="Proteomes" id="UP000214365"/>
    </source>
</evidence>
<feature type="compositionally biased region" description="Low complexity" evidence="8">
    <location>
        <begin position="197"/>
        <end position="215"/>
    </location>
</feature>
<dbReference type="GO" id="GO:0032543">
    <property type="term" value="P:mitochondrial translation"/>
    <property type="evidence" value="ECO:0007669"/>
    <property type="project" value="TreeGrafter"/>
</dbReference>
<accession>A0A1Q5Q828</accession>
<dbReference type="InterPro" id="IPR013025">
    <property type="entry name" value="Ribosomal_uL23-like"/>
</dbReference>
<feature type="region of interest" description="Disordered" evidence="8">
    <location>
        <begin position="182"/>
        <end position="215"/>
    </location>
</feature>
<dbReference type="STRING" id="1441469.A0A1Q5Q828"/>
<protein>
    <recommendedName>
        <fullName evidence="7">Large ribosomal subunit protein uL23m</fullName>
    </recommendedName>
</protein>